<protein>
    <submittedName>
        <fullName evidence="1">Uncharacterized protein</fullName>
    </submittedName>
</protein>
<gene>
    <name evidence="1" type="ORF">PsorP6_002095</name>
</gene>
<dbReference type="Proteomes" id="UP001163321">
    <property type="component" value="Chromosome 1"/>
</dbReference>
<evidence type="ECO:0000313" key="2">
    <source>
        <dbReference type="Proteomes" id="UP001163321"/>
    </source>
</evidence>
<dbReference type="EMBL" id="CM047580">
    <property type="protein sequence ID" value="KAI9920836.1"/>
    <property type="molecule type" value="Genomic_DNA"/>
</dbReference>
<reference evidence="1 2" key="1">
    <citation type="journal article" date="2022" name="bioRxiv">
        <title>The genome of the oomycete Peronosclerospora sorghi, a cosmopolitan pathogen of maize and sorghum, is inflated with dispersed pseudogenes.</title>
        <authorList>
            <person name="Fletcher K."/>
            <person name="Martin F."/>
            <person name="Isakeit T."/>
            <person name="Cavanaugh K."/>
            <person name="Magill C."/>
            <person name="Michelmore R."/>
        </authorList>
    </citation>
    <scope>NUCLEOTIDE SEQUENCE [LARGE SCALE GENOMIC DNA]</scope>
    <source>
        <strain evidence="1">P6</strain>
    </source>
</reference>
<sequence>MLPGKRSVLHTKTENDDIFGVAETAQPRRVPRPKARGEGATGEYGGDFEEKFDDDEREAEFIMTNHKDLSPIRTKTSLKWIR</sequence>
<comment type="caution">
    <text evidence="1">The sequence shown here is derived from an EMBL/GenBank/DDBJ whole genome shotgun (WGS) entry which is preliminary data.</text>
</comment>
<evidence type="ECO:0000313" key="1">
    <source>
        <dbReference type="EMBL" id="KAI9920836.1"/>
    </source>
</evidence>
<keyword evidence="2" id="KW-1185">Reference proteome</keyword>
<proteinExistence type="predicted"/>
<name>A0ACC0WS85_9STRA</name>
<organism evidence="1 2">
    <name type="scientific">Peronosclerospora sorghi</name>
    <dbReference type="NCBI Taxonomy" id="230839"/>
    <lineage>
        <taxon>Eukaryota</taxon>
        <taxon>Sar</taxon>
        <taxon>Stramenopiles</taxon>
        <taxon>Oomycota</taxon>
        <taxon>Peronosporomycetes</taxon>
        <taxon>Peronosporales</taxon>
        <taxon>Peronosporaceae</taxon>
        <taxon>Peronosclerospora</taxon>
    </lineage>
</organism>
<accession>A0ACC0WS85</accession>